<dbReference type="PANTHER" id="PTHR30349:SF41">
    <property type="entry name" value="INTEGRASE_RECOMBINASE PROTEIN MJ0367-RELATED"/>
    <property type="match status" value="1"/>
</dbReference>
<protein>
    <submittedName>
        <fullName evidence="5">Tyrosine recombinase XerC</fullName>
    </submittedName>
</protein>
<evidence type="ECO:0000313" key="5">
    <source>
        <dbReference type="EMBL" id="KZL88786.1"/>
    </source>
</evidence>
<dbReference type="RefSeq" id="WP_066630546.1">
    <property type="nucleotide sequence ID" value="NZ_LWAE01000014.1"/>
</dbReference>
<dbReference type="GO" id="GO:0006310">
    <property type="term" value="P:DNA recombination"/>
    <property type="evidence" value="ECO:0007669"/>
    <property type="project" value="UniProtKB-KW"/>
</dbReference>
<dbReference type="GO" id="GO:0003677">
    <property type="term" value="F:DNA binding"/>
    <property type="evidence" value="ECO:0007669"/>
    <property type="project" value="UniProtKB-KW"/>
</dbReference>
<comment type="similarity">
    <text evidence="1">Belongs to the 'phage' integrase family.</text>
</comment>
<reference evidence="5 6" key="1">
    <citation type="submission" date="2016-04" db="EMBL/GenBank/DDBJ databases">
        <title>Genome sequence of Clostridium magnum DSM 2767.</title>
        <authorList>
            <person name="Poehlein A."/>
            <person name="Uhlig R."/>
            <person name="Fischer R."/>
            <person name="Bahl H."/>
            <person name="Daniel R."/>
        </authorList>
    </citation>
    <scope>NUCLEOTIDE SEQUENCE [LARGE SCALE GENOMIC DNA]</scope>
    <source>
        <strain evidence="5 6">DSM 2767</strain>
    </source>
</reference>
<comment type="caution">
    <text evidence="5">The sequence shown here is derived from an EMBL/GenBank/DDBJ whole genome shotgun (WGS) entry which is preliminary data.</text>
</comment>
<dbReference type="Gene3D" id="1.10.150.130">
    <property type="match status" value="1"/>
</dbReference>
<organism evidence="5 6">
    <name type="scientific">Clostridium magnum DSM 2767</name>
    <dbReference type="NCBI Taxonomy" id="1121326"/>
    <lineage>
        <taxon>Bacteria</taxon>
        <taxon>Bacillati</taxon>
        <taxon>Bacillota</taxon>
        <taxon>Clostridia</taxon>
        <taxon>Eubacteriales</taxon>
        <taxon>Clostridiaceae</taxon>
        <taxon>Clostridium</taxon>
    </lineage>
</organism>
<dbReference type="CDD" id="cd00397">
    <property type="entry name" value="DNA_BRE_C"/>
    <property type="match status" value="1"/>
</dbReference>
<dbReference type="SUPFAM" id="SSF56349">
    <property type="entry name" value="DNA breaking-rejoining enzymes"/>
    <property type="match status" value="1"/>
</dbReference>
<evidence type="ECO:0000259" key="4">
    <source>
        <dbReference type="PROSITE" id="PS51898"/>
    </source>
</evidence>
<keyword evidence="3" id="KW-0233">DNA recombination</keyword>
<dbReference type="InterPro" id="IPR013762">
    <property type="entry name" value="Integrase-like_cat_sf"/>
</dbReference>
<dbReference type="PANTHER" id="PTHR30349">
    <property type="entry name" value="PHAGE INTEGRASE-RELATED"/>
    <property type="match status" value="1"/>
</dbReference>
<feature type="domain" description="Tyr recombinase" evidence="4">
    <location>
        <begin position="303"/>
        <end position="433"/>
    </location>
</feature>
<dbReference type="GO" id="GO:0015074">
    <property type="term" value="P:DNA integration"/>
    <property type="evidence" value="ECO:0007669"/>
    <property type="project" value="InterPro"/>
</dbReference>
<dbReference type="PATRIC" id="fig|1121326.3.peg.5944"/>
<dbReference type="STRING" id="1121326.CLMAG_58790"/>
<dbReference type="InterPro" id="IPR011010">
    <property type="entry name" value="DNA_brk_join_enz"/>
</dbReference>
<accession>A0A161X4G9</accession>
<dbReference type="InterPro" id="IPR050090">
    <property type="entry name" value="Tyrosine_recombinase_XerCD"/>
</dbReference>
<dbReference type="InterPro" id="IPR010998">
    <property type="entry name" value="Integrase_recombinase_N"/>
</dbReference>
<gene>
    <name evidence="5" type="primary">xerC_15</name>
    <name evidence="5" type="ORF">CLMAG_58790</name>
</gene>
<sequence>MIEQNLENLRELYTKLPTNSEGIINEETIKISIVRNFFLMQGAEESWFDYEPFPDKSKEIKDRVDIAVKFNGIDSLEKTLYIEVKKGSKDLSSNFLTSKACKQLVRYIHSANLEWGILTDGNCYMLFNDSIKGSLEQKEVLRFYLFNPLNKSAKYRNESNLKYFDLKCLFRFQTTNYFKYLSEFKAYFKNENKTENSLKQYESTIYNFLDYTADKEKSFSLGYIDPNKFKQYLLDDISSKITNKSKKIPDTETTIKNKFAHISSFCDMLENKRDISVNPFRKFKSKGFKKEFISEDINIETDNEPKELLKESEIESILNSYNNTRESIRNKLIFLLFLYLGLDIQEIKLLKVNDIDLNKQAIHLANRTIPLHPSIFNLLKRYIEDRNSKKIKSEYLICRYYGNHYYHFEDSNFNKIISVKFNTLDIPDKRKKS</sequence>
<name>A0A161X4G9_9CLOT</name>
<evidence type="ECO:0000313" key="6">
    <source>
        <dbReference type="Proteomes" id="UP000076603"/>
    </source>
</evidence>
<keyword evidence="6" id="KW-1185">Reference proteome</keyword>
<dbReference type="EMBL" id="LWAE01000014">
    <property type="protein sequence ID" value="KZL88786.1"/>
    <property type="molecule type" value="Genomic_DNA"/>
</dbReference>
<evidence type="ECO:0000256" key="3">
    <source>
        <dbReference type="ARBA" id="ARBA00023172"/>
    </source>
</evidence>
<proteinExistence type="inferred from homology"/>
<dbReference type="OrthoDB" id="9148007at2"/>
<evidence type="ECO:0000256" key="2">
    <source>
        <dbReference type="ARBA" id="ARBA00023125"/>
    </source>
</evidence>
<evidence type="ECO:0000256" key="1">
    <source>
        <dbReference type="ARBA" id="ARBA00008857"/>
    </source>
</evidence>
<dbReference type="Gene3D" id="1.10.443.10">
    <property type="entry name" value="Intergrase catalytic core"/>
    <property type="match status" value="1"/>
</dbReference>
<keyword evidence="2" id="KW-0238">DNA-binding</keyword>
<dbReference type="PROSITE" id="PS51898">
    <property type="entry name" value="TYR_RECOMBINASE"/>
    <property type="match status" value="1"/>
</dbReference>
<dbReference type="Pfam" id="PF00589">
    <property type="entry name" value="Phage_integrase"/>
    <property type="match status" value="1"/>
</dbReference>
<dbReference type="AlphaFoldDB" id="A0A161X4G9"/>
<dbReference type="InterPro" id="IPR002104">
    <property type="entry name" value="Integrase_catalytic"/>
</dbReference>
<dbReference type="Proteomes" id="UP000076603">
    <property type="component" value="Unassembled WGS sequence"/>
</dbReference>